<dbReference type="InterPro" id="IPR014722">
    <property type="entry name" value="Rib_uL2_dom2"/>
</dbReference>
<name>A0ABZ0V2L5_9RHOB</name>
<keyword evidence="3" id="KW-0804">Transcription</keyword>
<dbReference type="PANTHER" id="PTHR30265">
    <property type="entry name" value="RHO-INTERACTING TRANSCRIPTION TERMINATION FACTOR NUSG"/>
    <property type="match status" value="1"/>
</dbReference>
<evidence type="ECO:0000256" key="2">
    <source>
        <dbReference type="ARBA" id="ARBA00023015"/>
    </source>
</evidence>
<evidence type="ECO:0000313" key="5">
    <source>
        <dbReference type="EMBL" id="WPZ23121.1"/>
    </source>
</evidence>
<accession>A0ABZ0V2L5</accession>
<evidence type="ECO:0000313" key="6">
    <source>
        <dbReference type="Proteomes" id="UP001326567"/>
    </source>
</evidence>
<gene>
    <name evidence="5" type="ORF">T7987_07790</name>
</gene>
<keyword evidence="1" id="KW-0889">Transcription antitermination</keyword>
<dbReference type="InterPro" id="IPR006645">
    <property type="entry name" value="NGN-like_dom"/>
</dbReference>
<feature type="domain" description="NusG-like N-terminal" evidence="4">
    <location>
        <begin position="61"/>
        <end position="142"/>
    </location>
</feature>
<dbReference type="Gene3D" id="2.30.30.30">
    <property type="match status" value="1"/>
</dbReference>
<dbReference type="PANTHER" id="PTHR30265:SF4">
    <property type="entry name" value="KOW MOTIF FAMILY PROTEIN, EXPRESSED"/>
    <property type="match status" value="1"/>
</dbReference>
<evidence type="ECO:0000256" key="3">
    <source>
        <dbReference type="ARBA" id="ARBA00023163"/>
    </source>
</evidence>
<dbReference type="InterPro" id="IPR043425">
    <property type="entry name" value="NusG-like"/>
</dbReference>
<dbReference type="RefSeq" id="WP_322329597.1">
    <property type="nucleotide sequence ID" value="NZ_CP139725.1"/>
</dbReference>
<reference evidence="5 6" key="1">
    <citation type="submission" date="2023-11" db="EMBL/GenBank/DDBJ databases">
        <title>From the Deep-Sea to the Surface: Bacterial Genomes Isolated from the Moytirra Hydrothermal Vent Plume.</title>
        <authorList>
            <person name="Major S.R."/>
        </authorList>
    </citation>
    <scope>NUCLEOTIDE SEQUENCE [LARGE SCALE GENOMIC DNA]</scope>
    <source>
        <strain evidence="5 6">OXR-9</strain>
    </source>
</reference>
<evidence type="ECO:0000259" key="4">
    <source>
        <dbReference type="Pfam" id="PF02357"/>
    </source>
</evidence>
<dbReference type="Proteomes" id="UP001326567">
    <property type="component" value="Chromosome"/>
</dbReference>
<dbReference type="Gene3D" id="3.30.70.940">
    <property type="entry name" value="NusG, N-terminal domain"/>
    <property type="match status" value="1"/>
</dbReference>
<dbReference type="CDD" id="cd06091">
    <property type="entry name" value="KOW_NusG"/>
    <property type="match status" value="1"/>
</dbReference>
<keyword evidence="2" id="KW-0805">Transcription regulation</keyword>
<dbReference type="SUPFAM" id="SSF50104">
    <property type="entry name" value="Translation proteins SH3-like domain"/>
    <property type="match status" value="1"/>
</dbReference>
<dbReference type="EMBL" id="CP139725">
    <property type="protein sequence ID" value="WPZ23121.1"/>
    <property type="molecule type" value="Genomic_DNA"/>
</dbReference>
<sequence length="300" mass="33744">MKMAKIDTPEIQWFACRVKRKQLGGIRSVTVGGDFEAYRDRSGRMRKRRVNGTGSRVFLPEHLLRRAGFEVFLPVKKVLRRKNRFTPEKVHVTQPLLADWLFVGWRADVDRWRELMDLEVISGVMGTGGRPAAIPSYRVARLMRQWGGGRLSLECKKMAEQPQPYSPGEIVKVPDGPFADFDFRIVDVTAKAARGVINIFGRETPLEVPIEKLPERITEERPSLLPDLSLSEPFDPALSACPCGHRAAQVLPDDSGYCVACSNCGGRAARWSRNEVDAKKRWNAWVDSMALSFPHSVKGA</sequence>
<dbReference type="InterPro" id="IPR036735">
    <property type="entry name" value="NGN_dom_sf"/>
</dbReference>
<keyword evidence="6" id="KW-1185">Reference proteome</keyword>
<dbReference type="Pfam" id="PF02357">
    <property type="entry name" value="NusG"/>
    <property type="match status" value="1"/>
</dbReference>
<dbReference type="InterPro" id="IPR008991">
    <property type="entry name" value="Translation_prot_SH3-like_sf"/>
</dbReference>
<evidence type="ECO:0000256" key="1">
    <source>
        <dbReference type="ARBA" id="ARBA00022814"/>
    </source>
</evidence>
<organism evidence="5 6">
    <name type="scientific">Sulfitobacter faviae</name>
    <dbReference type="NCBI Taxonomy" id="1775881"/>
    <lineage>
        <taxon>Bacteria</taxon>
        <taxon>Pseudomonadati</taxon>
        <taxon>Pseudomonadota</taxon>
        <taxon>Alphaproteobacteria</taxon>
        <taxon>Rhodobacterales</taxon>
        <taxon>Roseobacteraceae</taxon>
        <taxon>Sulfitobacter</taxon>
    </lineage>
</organism>
<dbReference type="SUPFAM" id="SSF82679">
    <property type="entry name" value="N-utilization substance G protein NusG, N-terminal domain"/>
    <property type="match status" value="1"/>
</dbReference>
<proteinExistence type="predicted"/>
<protein>
    <recommendedName>
        <fullName evidence="4">NusG-like N-terminal domain-containing protein</fullName>
    </recommendedName>
</protein>